<dbReference type="Pfam" id="PF02990">
    <property type="entry name" value="EMP70"/>
    <property type="match status" value="1"/>
</dbReference>
<dbReference type="AlphaFoldDB" id="A0A1B7TID8"/>
<protein>
    <recommendedName>
        <fullName evidence="7">Transmembrane 9 superfamily member</fullName>
    </recommendedName>
</protein>
<feature type="transmembrane region" description="Helical" evidence="7">
    <location>
        <begin position="554"/>
        <end position="580"/>
    </location>
</feature>
<evidence type="ECO:0000256" key="4">
    <source>
        <dbReference type="ARBA" id="ARBA00022729"/>
    </source>
</evidence>
<dbReference type="PANTHER" id="PTHR10766:SF111">
    <property type="entry name" value="TRANSMEMBRANE 9 SUPERFAMILY MEMBER 2"/>
    <property type="match status" value="1"/>
</dbReference>
<comment type="caution">
    <text evidence="8">The sequence shown here is derived from an EMBL/GenBank/DDBJ whole genome shotgun (WGS) entry which is preliminary data.</text>
</comment>
<feature type="transmembrane region" description="Helical" evidence="7">
    <location>
        <begin position="465"/>
        <end position="491"/>
    </location>
</feature>
<evidence type="ECO:0000256" key="6">
    <source>
        <dbReference type="ARBA" id="ARBA00023136"/>
    </source>
</evidence>
<evidence type="ECO:0000313" key="9">
    <source>
        <dbReference type="Proteomes" id="UP000092321"/>
    </source>
</evidence>
<keyword evidence="6 7" id="KW-0472">Membrane</keyword>
<feature type="signal peptide" evidence="7">
    <location>
        <begin position="1"/>
        <end position="19"/>
    </location>
</feature>
<feature type="transmembrane region" description="Helical" evidence="7">
    <location>
        <begin position="592"/>
        <end position="614"/>
    </location>
</feature>
<evidence type="ECO:0000256" key="2">
    <source>
        <dbReference type="ARBA" id="ARBA00005227"/>
    </source>
</evidence>
<keyword evidence="9" id="KW-1185">Reference proteome</keyword>
<dbReference type="OrthoDB" id="1666796at2759"/>
<proteinExistence type="inferred from homology"/>
<feature type="transmembrane region" description="Helical" evidence="7">
    <location>
        <begin position="512"/>
        <end position="534"/>
    </location>
</feature>
<sequence>MLFIYLSIFLVGFLGLSEQFNLPKFSPNTYSLTKNGVEESNNIHIMVNHLTTSKLSKVNNHNMYDFFNKHIHMCKSENGNTKAQENLGSILLGDRIYELPFTQNKAITFGVDVKCQKICSSTISPEDAEFIDSLIVDEYQYQWFIDDLPIGYKYNIKNKGSEDIIEYYSNSFDVGYYDDSNEKSDYYNKPLIYNHFNIMIEYSEINTDEYVIVGTTVTPLSIKRNEYQNNLKTISNYCSFTGNPKELSLDRETSIDYTISVKYIKTENISYDQRWNRYLALQKLIISGDWNSLLILLGVNLVLSIAIYKVVIWNMNKYKQQNSFEKTLDMEFDDDQGWKLLLGDIYRQPPKLSLLCSLVGSGIHLLVTCLIIGILGSVGLLSPGNRGIVATGAILIFTLLPGITSFISMKLYIFYDGRLFKRNMTLNCCLVPFLAFGLLLSINLINIIKLPSHIHSPSVVPFKTLFVFVPMWLIVYIPSSLLGSVIAKKMYGGEKTQRKVNKIQRLIPPQPFFSKLVVLCVLVAALPFSSLFLVLKHTFTDDIIVNGVIPKEHFILICASLIVVAYNCFIMGVIIFYFLLLLENWKWCWKVYMTLFMGMFLYIFVYGCVVVESYHNFVKYLSLGLLIGMMCGSFSFLGGIVCIKKMFGDKSSTHNVAVNERSE</sequence>
<evidence type="ECO:0000256" key="1">
    <source>
        <dbReference type="ARBA" id="ARBA00004141"/>
    </source>
</evidence>
<dbReference type="GO" id="GO:0072657">
    <property type="term" value="P:protein localization to membrane"/>
    <property type="evidence" value="ECO:0007669"/>
    <property type="project" value="TreeGrafter"/>
</dbReference>
<keyword evidence="4 7" id="KW-0732">Signal</keyword>
<dbReference type="Proteomes" id="UP000092321">
    <property type="component" value="Unassembled WGS sequence"/>
</dbReference>
<dbReference type="GO" id="GO:0005737">
    <property type="term" value="C:cytoplasm"/>
    <property type="evidence" value="ECO:0007669"/>
    <property type="project" value="UniProtKB-ARBA"/>
</dbReference>
<evidence type="ECO:0000256" key="3">
    <source>
        <dbReference type="ARBA" id="ARBA00022692"/>
    </source>
</evidence>
<keyword evidence="5 7" id="KW-1133">Transmembrane helix</keyword>
<feature type="transmembrane region" description="Helical" evidence="7">
    <location>
        <begin position="425"/>
        <end position="445"/>
    </location>
</feature>
<evidence type="ECO:0000313" key="8">
    <source>
        <dbReference type="EMBL" id="OBA28522.1"/>
    </source>
</evidence>
<feature type="transmembrane region" description="Helical" evidence="7">
    <location>
        <begin position="388"/>
        <end position="413"/>
    </location>
</feature>
<keyword evidence="3 7" id="KW-0812">Transmembrane</keyword>
<comment type="subcellular location">
    <subcellularLocation>
        <location evidence="1">Membrane</location>
        <topology evidence="1">Multi-pass membrane protein</topology>
    </subcellularLocation>
</comment>
<feature type="transmembrane region" description="Helical" evidence="7">
    <location>
        <begin position="290"/>
        <end position="311"/>
    </location>
</feature>
<gene>
    <name evidence="8" type="ORF">HANVADRAFT_668</name>
</gene>
<feature type="transmembrane region" description="Helical" evidence="7">
    <location>
        <begin position="620"/>
        <end position="643"/>
    </location>
</feature>
<name>A0A1B7TID8_9ASCO</name>
<dbReference type="GO" id="GO:0016020">
    <property type="term" value="C:membrane"/>
    <property type="evidence" value="ECO:0007669"/>
    <property type="project" value="UniProtKB-SubCell"/>
</dbReference>
<evidence type="ECO:0000256" key="7">
    <source>
        <dbReference type="RuleBase" id="RU363079"/>
    </source>
</evidence>
<accession>A0A1B7TID8</accession>
<feature type="chain" id="PRO_5008447700" description="Transmembrane 9 superfamily member" evidence="7">
    <location>
        <begin position="20"/>
        <end position="663"/>
    </location>
</feature>
<dbReference type="PANTHER" id="PTHR10766">
    <property type="entry name" value="TRANSMEMBRANE 9 SUPERFAMILY PROTEIN"/>
    <property type="match status" value="1"/>
</dbReference>
<feature type="transmembrane region" description="Helical" evidence="7">
    <location>
        <begin position="352"/>
        <end position="376"/>
    </location>
</feature>
<dbReference type="InterPro" id="IPR004240">
    <property type="entry name" value="EMP70"/>
</dbReference>
<comment type="similarity">
    <text evidence="2 7">Belongs to the nonaspanin (TM9SF) (TC 9.A.2) family.</text>
</comment>
<reference evidence="9" key="1">
    <citation type="journal article" date="2016" name="Proc. Natl. Acad. Sci. U.S.A.">
        <title>Comparative genomics of biotechnologically important yeasts.</title>
        <authorList>
            <person name="Riley R."/>
            <person name="Haridas S."/>
            <person name="Wolfe K.H."/>
            <person name="Lopes M.R."/>
            <person name="Hittinger C.T."/>
            <person name="Goeker M."/>
            <person name="Salamov A.A."/>
            <person name="Wisecaver J.H."/>
            <person name="Long T.M."/>
            <person name="Calvey C.H."/>
            <person name="Aerts A.L."/>
            <person name="Barry K.W."/>
            <person name="Choi C."/>
            <person name="Clum A."/>
            <person name="Coughlan A.Y."/>
            <person name="Deshpande S."/>
            <person name="Douglass A.P."/>
            <person name="Hanson S.J."/>
            <person name="Klenk H.-P."/>
            <person name="LaButti K.M."/>
            <person name="Lapidus A."/>
            <person name="Lindquist E.A."/>
            <person name="Lipzen A.M."/>
            <person name="Meier-Kolthoff J.P."/>
            <person name="Ohm R.A."/>
            <person name="Otillar R.P."/>
            <person name="Pangilinan J.L."/>
            <person name="Peng Y."/>
            <person name="Rokas A."/>
            <person name="Rosa C.A."/>
            <person name="Scheuner C."/>
            <person name="Sibirny A.A."/>
            <person name="Slot J.C."/>
            <person name="Stielow J.B."/>
            <person name="Sun H."/>
            <person name="Kurtzman C.P."/>
            <person name="Blackwell M."/>
            <person name="Grigoriev I.V."/>
            <person name="Jeffries T.W."/>
        </authorList>
    </citation>
    <scope>NUCLEOTIDE SEQUENCE [LARGE SCALE GENOMIC DNA]</scope>
    <source>
        <strain evidence="9">NRRL Y-1626</strain>
    </source>
</reference>
<organism evidence="8 9">
    <name type="scientific">Hanseniaspora valbyensis NRRL Y-1626</name>
    <dbReference type="NCBI Taxonomy" id="766949"/>
    <lineage>
        <taxon>Eukaryota</taxon>
        <taxon>Fungi</taxon>
        <taxon>Dikarya</taxon>
        <taxon>Ascomycota</taxon>
        <taxon>Saccharomycotina</taxon>
        <taxon>Saccharomycetes</taxon>
        <taxon>Saccharomycodales</taxon>
        <taxon>Saccharomycodaceae</taxon>
        <taxon>Hanseniaspora</taxon>
    </lineage>
</organism>
<evidence type="ECO:0000256" key="5">
    <source>
        <dbReference type="ARBA" id="ARBA00022989"/>
    </source>
</evidence>
<dbReference type="EMBL" id="LXPE01000003">
    <property type="protein sequence ID" value="OBA28522.1"/>
    <property type="molecule type" value="Genomic_DNA"/>
</dbReference>